<gene>
    <name evidence="1" type="ORF">BDDG_13173</name>
</gene>
<accession>A0A0J9ERN7</accession>
<dbReference type="AlphaFoldDB" id="A0A0J9ERN7"/>
<protein>
    <submittedName>
        <fullName evidence="1">Uncharacterized protein</fullName>
    </submittedName>
</protein>
<sequence>SQMYFIIQNIEKTALLSEYVNLLITEMKPETADQEMRDFEAQIDLAEREQ</sequence>
<reference evidence="1" key="1">
    <citation type="submission" date="2010-03" db="EMBL/GenBank/DDBJ databases">
        <title>Annotation of Blastomyces dermatitidis strain ATCC 18188.</title>
        <authorList>
            <consortium name="The Broad Institute Genome Sequencing Platform"/>
            <consortium name="Broad Institute Genome Sequencing Center for Infectious Disease."/>
            <person name="Cuomo C."/>
            <person name="Klein B."/>
            <person name="Sullivan T."/>
            <person name="Heitman J."/>
            <person name="Young S."/>
            <person name="Zeng Q."/>
            <person name="Gargeya S."/>
            <person name="Alvarado L."/>
            <person name="Berlin A.M."/>
            <person name="Chapman S.B."/>
            <person name="Chen Z."/>
            <person name="Freedman E."/>
            <person name="Gellesch M."/>
            <person name="Goldberg J."/>
            <person name="Griggs A."/>
            <person name="Gujja S."/>
            <person name="Heilman E."/>
            <person name="Heiman D."/>
            <person name="Howarth C."/>
            <person name="Mehta T."/>
            <person name="Neiman D."/>
            <person name="Pearson M."/>
            <person name="Roberts A."/>
            <person name="Saif S."/>
            <person name="Shea T."/>
            <person name="Shenoy N."/>
            <person name="Sisk P."/>
            <person name="Stolte C."/>
            <person name="Sykes S."/>
            <person name="White J."/>
            <person name="Yandava C."/>
            <person name="Haas B."/>
            <person name="Nusbaum C."/>
            <person name="Birren B."/>
        </authorList>
    </citation>
    <scope>NUCLEOTIDE SEQUENCE</scope>
    <source>
        <strain evidence="1">ATCC 18188</strain>
    </source>
</reference>
<organism evidence="1">
    <name type="scientific">Ajellomyces dermatitidis (strain ATCC 18188 / CBS 674.68)</name>
    <name type="common">Blastomyces dermatitidis</name>
    <dbReference type="NCBI Taxonomy" id="653446"/>
    <lineage>
        <taxon>Eukaryota</taxon>
        <taxon>Fungi</taxon>
        <taxon>Dikarya</taxon>
        <taxon>Ascomycota</taxon>
        <taxon>Pezizomycotina</taxon>
        <taxon>Eurotiomycetes</taxon>
        <taxon>Eurotiomycetidae</taxon>
        <taxon>Onygenales</taxon>
        <taxon>Ajellomycetaceae</taxon>
        <taxon>Blastomyces</taxon>
    </lineage>
</organism>
<name>A0A0J9ERN7_AJEDA</name>
<feature type="non-terminal residue" evidence="1">
    <location>
        <position position="1"/>
    </location>
</feature>
<evidence type="ECO:0000313" key="1">
    <source>
        <dbReference type="EMBL" id="KMW68973.1"/>
    </source>
</evidence>
<dbReference type="Proteomes" id="UP000007802">
    <property type="component" value="Unassembled WGS sequence"/>
</dbReference>
<proteinExistence type="predicted"/>
<dbReference type="EMBL" id="GG749540">
    <property type="protein sequence ID" value="KMW68973.1"/>
    <property type="molecule type" value="Genomic_DNA"/>
</dbReference>